<dbReference type="RefSeq" id="WP_313845190.1">
    <property type="nucleotide sequence ID" value="NZ_JAVLAM010000001.1"/>
</dbReference>
<evidence type="ECO:0000313" key="10">
    <source>
        <dbReference type="EMBL" id="MDT7014518.1"/>
    </source>
</evidence>
<evidence type="ECO:0000256" key="8">
    <source>
        <dbReference type="SAM" id="Phobius"/>
    </source>
</evidence>
<comment type="caution">
    <text evidence="10">The sequence shown here is derived from an EMBL/GenBank/DDBJ whole genome shotgun (WGS) entry which is preliminary data.</text>
</comment>
<feature type="transmembrane region" description="Helical" evidence="8">
    <location>
        <begin position="361"/>
        <end position="381"/>
    </location>
</feature>
<feature type="transmembrane region" description="Helical" evidence="8">
    <location>
        <begin position="204"/>
        <end position="225"/>
    </location>
</feature>
<dbReference type="Gene3D" id="1.10.287.950">
    <property type="entry name" value="Methyl-accepting chemotaxis protein"/>
    <property type="match status" value="2"/>
</dbReference>
<evidence type="ECO:0000256" key="2">
    <source>
        <dbReference type="ARBA" id="ARBA00010157"/>
    </source>
</evidence>
<comment type="similarity">
    <text evidence="2">Belongs to the resistance-nodulation-cell division (RND) (TC 2.A.6) family. MmpL subfamily.</text>
</comment>
<feature type="transmembrane region" description="Helical" evidence="8">
    <location>
        <begin position="284"/>
        <end position="306"/>
    </location>
</feature>
<evidence type="ECO:0000259" key="9">
    <source>
        <dbReference type="Pfam" id="PF03176"/>
    </source>
</evidence>
<evidence type="ECO:0000256" key="6">
    <source>
        <dbReference type="ARBA" id="ARBA00023136"/>
    </source>
</evidence>
<keyword evidence="6 8" id="KW-0472">Membrane</keyword>
<feature type="transmembrane region" description="Helical" evidence="8">
    <location>
        <begin position="991"/>
        <end position="1010"/>
    </location>
</feature>
<organism evidence="10 11">
    <name type="scientific">Levilactobacillus namurensis</name>
    <dbReference type="NCBI Taxonomy" id="380393"/>
    <lineage>
        <taxon>Bacteria</taxon>
        <taxon>Bacillati</taxon>
        <taxon>Bacillota</taxon>
        <taxon>Bacilli</taxon>
        <taxon>Lactobacillales</taxon>
        <taxon>Lactobacillaceae</taxon>
        <taxon>Levilactobacillus</taxon>
    </lineage>
</organism>
<evidence type="ECO:0000256" key="4">
    <source>
        <dbReference type="ARBA" id="ARBA00022692"/>
    </source>
</evidence>
<keyword evidence="5 8" id="KW-1133">Transmembrane helix</keyword>
<dbReference type="AlphaFoldDB" id="A0AAW8W819"/>
<dbReference type="Pfam" id="PF03176">
    <property type="entry name" value="MMPL"/>
    <property type="match status" value="2"/>
</dbReference>
<accession>A0AAW8W819</accession>
<dbReference type="GO" id="GO:0005886">
    <property type="term" value="C:plasma membrane"/>
    <property type="evidence" value="ECO:0007669"/>
    <property type="project" value="UniProtKB-SubCell"/>
</dbReference>
<evidence type="ECO:0000313" key="11">
    <source>
        <dbReference type="Proteomes" id="UP001254075"/>
    </source>
</evidence>
<dbReference type="PANTHER" id="PTHR33406">
    <property type="entry name" value="MEMBRANE PROTEIN MJ1562-RELATED"/>
    <property type="match status" value="1"/>
</dbReference>
<dbReference type="EMBL" id="JAVLAM010000001">
    <property type="protein sequence ID" value="MDT7014518.1"/>
    <property type="molecule type" value="Genomic_DNA"/>
</dbReference>
<feature type="transmembrane region" description="Helical" evidence="8">
    <location>
        <begin position="181"/>
        <end position="197"/>
    </location>
</feature>
<feature type="transmembrane region" description="Helical" evidence="8">
    <location>
        <begin position="237"/>
        <end position="257"/>
    </location>
</feature>
<feature type="transmembrane region" description="Helical" evidence="8">
    <location>
        <begin position="1092"/>
        <end position="1114"/>
    </location>
</feature>
<feature type="transmembrane region" description="Helical" evidence="8">
    <location>
        <begin position="312"/>
        <end position="340"/>
    </location>
</feature>
<dbReference type="InterPro" id="IPR004869">
    <property type="entry name" value="MMPL_dom"/>
</dbReference>
<keyword evidence="4 8" id="KW-0812">Transmembrane</keyword>
<keyword evidence="3" id="KW-1003">Cell membrane</keyword>
<evidence type="ECO:0000256" key="5">
    <source>
        <dbReference type="ARBA" id="ARBA00022989"/>
    </source>
</evidence>
<evidence type="ECO:0000256" key="1">
    <source>
        <dbReference type="ARBA" id="ARBA00004651"/>
    </source>
</evidence>
<dbReference type="SUPFAM" id="SSF82866">
    <property type="entry name" value="Multidrug efflux transporter AcrB transmembrane domain"/>
    <property type="match status" value="2"/>
</dbReference>
<dbReference type="InterPro" id="IPR023908">
    <property type="entry name" value="xxxLxxG_rpt"/>
</dbReference>
<comment type="subcellular location">
    <subcellularLocation>
        <location evidence="1">Cell membrane</location>
        <topology evidence="1">Multi-pass membrane protein</topology>
    </subcellularLocation>
</comment>
<feature type="compositionally biased region" description="Polar residues" evidence="7">
    <location>
        <begin position="525"/>
        <end position="536"/>
    </location>
</feature>
<proteinExistence type="inferred from homology"/>
<feature type="transmembrane region" description="Helical" evidence="8">
    <location>
        <begin position="1017"/>
        <end position="1038"/>
    </location>
</feature>
<dbReference type="Gene3D" id="1.20.1640.10">
    <property type="entry name" value="Multidrug efflux transporter AcrB transmembrane domain"/>
    <property type="match status" value="2"/>
</dbReference>
<dbReference type="NCBIfam" id="TIGR03057">
    <property type="entry name" value="xxxLxxG_by_4"/>
    <property type="match status" value="5"/>
</dbReference>
<sequence>MRWMNKHYIWNVIGWLVIVMLAVITIPNMSKLVADKGQITVPSNYQSTRATNMQKQWGRSQRGTTAVVVVFNNGDSALTQTQNEHIDQTVQRIKNHADQYQIRSITAASDSSTAASQLISKDKSTQLLQLNVHQTSRHSITKIRSQITQLAKTSGVTTYVTGADVLNQDFSDATQAGVQKTEIIAAIFIFLVLWFVFRSPVTPLFSLLTVAVSVITSVSVVANLVDRFNFPFSNFTEVFIVIVLFGIGTDYNILLYNEFRERLANGKDRYTATREAIRIGGRTVLYSGLSVLIGMSVLGFANFSLYRSAVGIAVGVVVLLAVLLTLNPFFMAICGPHMFWPVKKFQGEGDSRLWHGMAKHAMIRPVITLIITGIIFIPLALTSHGTLDYDNLVEIGDNVPAKQGFKVVQKHFSKGTAEPTTIYIQSNHKLDNEKSLMLIDRLTKQLQQSDGVKTVASVTQPGGKAIKALYVRNQMSTVTGGLVKAQQGVNKINKGLKSAHSQLASQNVSGAVSGANKLASGASQVSSGANKLNNGTQKVASGASQVSSGAGKLNSGSQSLSSGAESLSDGTQTLQSGISQVTAGLNQLNTKVSSASGGKQAAELAQLEAALPQLNAAIQQLNTQVAGSSTGSTSGVTSSLTTIGNQTKDIATQLQNIKNSVGTVNSVSMSEVEAAFTSAGAPLSAAQKQVMSGVLAKQTAAQKQLTSTLNSSLAKIGSDASAIGNADKTVASQLQSLQSSTSTLQTAVATLAQKANVVLPGAATALQAASSQSSQLSSATGQLSSAMNTINGRIPQLVTGASVLAAGTNKLASSTGQLASGASQVASGSNQLAASTGQLASGARQVASGNQTMAAQLAATSKQLAALKSGLGTATNGLSSVSTGVGSANGYLKGLQKSAAAKTFYIPSKQLHSASFAPALKTYLSPNKKLTKLTVVLDDDPSSAAAMARLPKLEKVVSGSLKGTSLGNAQVAFGGNTSQTNDINEMASGDFTRTVIIMLAGIFIALMVVTRSLVQPIVIEGILVVAYSGALTLVHWLVKPVLGTDMLTWNTPFFTFVMLISLGVDYSIFLMRKYREYLHEPGATSDKMLQAATVIGTVVISAGIILSGTFAALMPSGVMTLIQIALAVILGIVLLIILLPILMPAVMKITYPYPYSGIARNADEQRTPKHSREE</sequence>
<gene>
    <name evidence="10" type="ORF">RI532_08875</name>
</gene>
<feature type="region of interest" description="Disordered" evidence="7">
    <location>
        <begin position="525"/>
        <end position="572"/>
    </location>
</feature>
<reference evidence="10" key="1">
    <citation type="submission" date="2023-08" db="EMBL/GenBank/DDBJ databases">
        <authorList>
            <person name="Page C.A."/>
            <person name="Perez-Diaz I.M."/>
        </authorList>
    </citation>
    <scope>NUCLEOTIDE SEQUENCE</scope>
    <source>
        <strain evidence="10">3.8.38</strain>
    </source>
</reference>
<evidence type="ECO:0000256" key="7">
    <source>
        <dbReference type="SAM" id="MobiDB-lite"/>
    </source>
</evidence>
<dbReference type="InterPro" id="IPR050545">
    <property type="entry name" value="Mycobact_MmpL"/>
</dbReference>
<evidence type="ECO:0000256" key="3">
    <source>
        <dbReference type="ARBA" id="ARBA00022475"/>
    </source>
</evidence>
<feature type="transmembrane region" description="Helical" evidence="8">
    <location>
        <begin position="1053"/>
        <end position="1071"/>
    </location>
</feature>
<feature type="domain" description="Membrane transport protein MMPL" evidence="9">
    <location>
        <begin position="831"/>
        <end position="1149"/>
    </location>
</feature>
<feature type="transmembrane region" description="Helical" evidence="8">
    <location>
        <begin position="7"/>
        <end position="26"/>
    </location>
</feature>
<dbReference type="PANTHER" id="PTHR33406:SF6">
    <property type="entry name" value="MEMBRANE PROTEIN YDGH-RELATED"/>
    <property type="match status" value="1"/>
</dbReference>
<feature type="domain" description="Membrane transport protein MMPL" evidence="9">
    <location>
        <begin position="43"/>
        <end position="366"/>
    </location>
</feature>
<name>A0AAW8W819_9LACO</name>
<dbReference type="Proteomes" id="UP001254075">
    <property type="component" value="Unassembled WGS sequence"/>
</dbReference>
<feature type="compositionally biased region" description="Low complexity" evidence="7">
    <location>
        <begin position="537"/>
        <end position="570"/>
    </location>
</feature>
<feature type="transmembrane region" description="Helical" evidence="8">
    <location>
        <begin position="1120"/>
        <end position="1142"/>
    </location>
</feature>
<protein>
    <submittedName>
        <fullName evidence="10">MMPL family transporter</fullName>
    </submittedName>
</protein>